<feature type="compositionally biased region" description="Basic and acidic residues" evidence="1">
    <location>
        <begin position="176"/>
        <end position="212"/>
    </location>
</feature>
<dbReference type="EMBL" id="JAJFAZ020000006">
    <property type="protein sequence ID" value="KAI5324061.1"/>
    <property type="molecule type" value="Genomic_DNA"/>
</dbReference>
<comment type="caution">
    <text evidence="2">The sequence shown here is derived from an EMBL/GenBank/DDBJ whole genome shotgun (WGS) entry which is preliminary data.</text>
</comment>
<feature type="region of interest" description="Disordered" evidence="1">
    <location>
        <begin position="154"/>
        <end position="212"/>
    </location>
</feature>
<protein>
    <submittedName>
        <fullName evidence="2">Uncharacterized protein</fullName>
    </submittedName>
</protein>
<feature type="compositionally biased region" description="Polar residues" evidence="1">
    <location>
        <begin position="63"/>
        <end position="77"/>
    </location>
</feature>
<dbReference type="AlphaFoldDB" id="A0AAD4VHH8"/>
<reference evidence="2 3" key="1">
    <citation type="journal article" date="2022" name="G3 (Bethesda)">
        <title>Whole-genome sequence and methylome profiling of the almond [Prunus dulcis (Mill.) D.A. Webb] cultivar 'Nonpareil'.</title>
        <authorList>
            <person name="D'Amico-Willman K.M."/>
            <person name="Ouma W.Z."/>
            <person name="Meulia T."/>
            <person name="Sideli G.M."/>
            <person name="Gradziel T.M."/>
            <person name="Fresnedo-Ramirez J."/>
        </authorList>
    </citation>
    <scope>NUCLEOTIDE SEQUENCE [LARGE SCALE GENOMIC DNA]</scope>
    <source>
        <strain evidence="2">Clone GOH B32 T37-40</strain>
    </source>
</reference>
<organism evidence="2 3">
    <name type="scientific">Prunus dulcis</name>
    <name type="common">Almond</name>
    <name type="synonym">Amygdalus dulcis</name>
    <dbReference type="NCBI Taxonomy" id="3755"/>
    <lineage>
        <taxon>Eukaryota</taxon>
        <taxon>Viridiplantae</taxon>
        <taxon>Streptophyta</taxon>
        <taxon>Embryophyta</taxon>
        <taxon>Tracheophyta</taxon>
        <taxon>Spermatophyta</taxon>
        <taxon>Magnoliopsida</taxon>
        <taxon>eudicotyledons</taxon>
        <taxon>Gunneridae</taxon>
        <taxon>Pentapetalae</taxon>
        <taxon>rosids</taxon>
        <taxon>fabids</taxon>
        <taxon>Rosales</taxon>
        <taxon>Rosaceae</taxon>
        <taxon>Amygdaloideae</taxon>
        <taxon>Amygdaleae</taxon>
        <taxon>Prunus</taxon>
    </lineage>
</organism>
<evidence type="ECO:0000313" key="3">
    <source>
        <dbReference type="Proteomes" id="UP001054821"/>
    </source>
</evidence>
<accession>A0AAD4VHH8</accession>
<evidence type="ECO:0000313" key="2">
    <source>
        <dbReference type="EMBL" id="KAI5324061.1"/>
    </source>
</evidence>
<feature type="region of interest" description="Disordered" evidence="1">
    <location>
        <begin position="47"/>
        <end position="83"/>
    </location>
</feature>
<keyword evidence="3" id="KW-1185">Reference proteome</keyword>
<evidence type="ECO:0000256" key="1">
    <source>
        <dbReference type="SAM" id="MobiDB-lite"/>
    </source>
</evidence>
<proteinExistence type="predicted"/>
<name>A0AAD4VHH8_PRUDU</name>
<dbReference type="Proteomes" id="UP001054821">
    <property type="component" value="Chromosome 6"/>
</dbReference>
<feature type="compositionally biased region" description="Polar residues" evidence="1">
    <location>
        <begin position="111"/>
        <end position="121"/>
    </location>
</feature>
<feature type="region of interest" description="Disordered" evidence="1">
    <location>
        <begin position="95"/>
        <end position="121"/>
    </location>
</feature>
<gene>
    <name evidence="2" type="ORF">L3X38_033134</name>
</gene>
<sequence length="449" mass="49353">MRFTILLPLVVRRVLFRTSDPEFGFTKSFKAWWGKISATCFQQATKEASADSSHSQGEKRPLPSTQDVGEDMNSSGYNVEIPPADDIILARPRKISRNPMSPGSSRIVEQPNPTHSAVSSSAIPEFRNPIFETEVGGQTATSEAEVETEVIGVNPSTNPDVVMAEPQQVTQPSGSREVDRGVIDDPSHIPDHQSRDHPDQSSDPRDPTDHSTDVQILQTTSANQTANVNGVLPAILVTLSDEPVSRIPQPSSDVSTPILTDQQHEVREPIMPDLSSSLLDHWDASATTAEASTRHATSSTVAVMLPDPAAEALLQSYRDRDCISLADQDERDKVKAAIESLVNSSFFPDQTTIRMIMHLFGEVARLIPCHPSLREELRIRQLQERNAAILIEVSEDIRSYGPLEAQLLQDSIIVKSFEARKLPIISALSVGESSCERFKTTLHSLFPDV</sequence>